<dbReference type="GO" id="GO:0003951">
    <property type="term" value="F:NAD+ kinase activity"/>
    <property type="evidence" value="ECO:0007669"/>
    <property type="project" value="UniProtKB-EC"/>
</dbReference>
<dbReference type="SUPFAM" id="SSF111331">
    <property type="entry name" value="NAD kinase/diacylglycerol kinase-like"/>
    <property type="match status" value="1"/>
</dbReference>
<gene>
    <name evidence="5" type="ORF">MNBD_UNCLBAC01-705</name>
</gene>
<evidence type="ECO:0000256" key="2">
    <source>
        <dbReference type="ARBA" id="ARBA00022777"/>
    </source>
</evidence>
<sequence>MSKVLLFYKKSSYEIYCLERKGTFSAINNLTVRNKIKKFKKVHKEHYAVLEQVEAVLKKHNLSYCKCHRGQDISRKIYDMVITVGGDGTFLEAARKINKQILFGVNSSPAYSVGRLCVLNISDFEKTLKGVVQKKLNVKFLHRLRLDFDDGRPSFYALNDFLICHRNPAAMSRYLLTVKGVKEEQRSSGIWISTPTGSSGAIYSAGGKIIPNTEKKMQYIPRELYLGSNKKYYLKGAVLGPRQKINITSLIREGKIFADGSHVSFAFSVGSNIKISLANNPIRTICTGD</sequence>
<name>A0A3B1DFZ5_9ZZZZ</name>
<keyword evidence="1 5" id="KW-0808">Transferase</keyword>
<evidence type="ECO:0000313" key="5">
    <source>
        <dbReference type="EMBL" id="VAX34964.1"/>
    </source>
</evidence>
<reference evidence="5" key="1">
    <citation type="submission" date="2018-06" db="EMBL/GenBank/DDBJ databases">
        <authorList>
            <person name="Zhirakovskaya E."/>
        </authorList>
    </citation>
    <scope>NUCLEOTIDE SEQUENCE</scope>
</reference>
<dbReference type="Gene3D" id="3.40.50.10330">
    <property type="entry name" value="Probable inorganic polyphosphate/atp-NAD kinase, domain 1"/>
    <property type="match status" value="1"/>
</dbReference>
<dbReference type="AlphaFoldDB" id="A0A3B1DFZ5"/>
<protein>
    <submittedName>
        <fullName evidence="5">NAD kinase</fullName>
        <ecNumber evidence="5">2.7.1.23</ecNumber>
    </submittedName>
</protein>
<evidence type="ECO:0000256" key="3">
    <source>
        <dbReference type="ARBA" id="ARBA00022857"/>
    </source>
</evidence>
<dbReference type="Gene3D" id="2.60.200.30">
    <property type="entry name" value="Probable inorganic polyphosphate/atp-NAD kinase, domain 2"/>
    <property type="match status" value="1"/>
</dbReference>
<keyword evidence="3" id="KW-0521">NADP</keyword>
<dbReference type="InterPro" id="IPR017437">
    <property type="entry name" value="ATP-NAD_kinase_PpnK-typ_C"/>
</dbReference>
<dbReference type="GO" id="GO:0019674">
    <property type="term" value="P:NAD+ metabolic process"/>
    <property type="evidence" value="ECO:0007669"/>
    <property type="project" value="InterPro"/>
</dbReference>
<dbReference type="PANTHER" id="PTHR20275">
    <property type="entry name" value="NAD KINASE"/>
    <property type="match status" value="1"/>
</dbReference>
<dbReference type="InterPro" id="IPR002504">
    <property type="entry name" value="NADK"/>
</dbReference>
<keyword evidence="4" id="KW-0520">NAD</keyword>
<organism evidence="5">
    <name type="scientific">hydrothermal vent metagenome</name>
    <dbReference type="NCBI Taxonomy" id="652676"/>
    <lineage>
        <taxon>unclassified sequences</taxon>
        <taxon>metagenomes</taxon>
        <taxon>ecological metagenomes</taxon>
    </lineage>
</organism>
<dbReference type="EMBL" id="UOGJ01000020">
    <property type="protein sequence ID" value="VAX34964.1"/>
    <property type="molecule type" value="Genomic_DNA"/>
</dbReference>
<dbReference type="InterPro" id="IPR016064">
    <property type="entry name" value="NAD/diacylglycerol_kinase_sf"/>
</dbReference>
<dbReference type="GO" id="GO:0006741">
    <property type="term" value="P:NADP+ biosynthetic process"/>
    <property type="evidence" value="ECO:0007669"/>
    <property type="project" value="InterPro"/>
</dbReference>
<accession>A0A3B1DFZ5</accession>
<dbReference type="InterPro" id="IPR017438">
    <property type="entry name" value="ATP-NAD_kinase_N"/>
</dbReference>
<keyword evidence="2 5" id="KW-0418">Kinase</keyword>
<evidence type="ECO:0000256" key="4">
    <source>
        <dbReference type="ARBA" id="ARBA00023027"/>
    </source>
</evidence>
<evidence type="ECO:0000256" key="1">
    <source>
        <dbReference type="ARBA" id="ARBA00022679"/>
    </source>
</evidence>
<dbReference type="Pfam" id="PF01513">
    <property type="entry name" value="NAD_kinase"/>
    <property type="match status" value="1"/>
</dbReference>
<proteinExistence type="predicted"/>
<dbReference type="PANTHER" id="PTHR20275:SF28">
    <property type="entry name" value="NADH KINASE"/>
    <property type="match status" value="1"/>
</dbReference>
<dbReference type="EC" id="2.7.1.23" evidence="5"/>